<dbReference type="Proteomes" id="UP000265520">
    <property type="component" value="Unassembled WGS sequence"/>
</dbReference>
<protein>
    <submittedName>
        <fullName evidence="2">Uncharacterized protein</fullName>
    </submittedName>
</protein>
<name>A0A392VME7_9FABA</name>
<dbReference type="EMBL" id="LXQA011196524">
    <property type="protein sequence ID" value="MCI88569.1"/>
    <property type="molecule type" value="Genomic_DNA"/>
</dbReference>
<feature type="non-terminal residue" evidence="2">
    <location>
        <position position="1"/>
    </location>
</feature>
<evidence type="ECO:0000313" key="3">
    <source>
        <dbReference type="Proteomes" id="UP000265520"/>
    </source>
</evidence>
<organism evidence="2 3">
    <name type="scientific">Trifolium medium</name>
    <dbReference type="NCBI Taxonomy" id="97028"/>
    <lineage>
        <taxon>Eukaryota</taxon>
        <taxon>Viridiplantae</taxon>
        <taxon>Streptophyta</taxon>
        <taxon>Embryophyta</taxon>
        <taxon>Tracheophyta</taxon>
        <taxon>Spermatophyta</taxon>
        <taxon>Magnoliopsida</taxon>
        <taxon>eudicotyledons</taxon>
        <taxon>Gunneridae</taxon>
        <taxon>Pentapetalae</taxon>
        <taxon>rosids</taxon>
        <taxon>fabids</taxon>
        <taxon>Fabales</taxon>
        <taxon>Fabaceae</taxon>
        <taxon>Papilionoideae</taxon>
        <taxon>50 kb inversion clade</taxon>
        <taxon>NPAAA clade</taxon>
        <taxon>Hologalegina</taxon>
        <taxon>IRL clade</taxon>
        <taxon>Trifolieae</taxon>
        <taxon>Trifolium</taxon>
    </lineage>
</organism>
<sequence length="23" mass="2236">GTETEAATGRGSNDSLTVAIASQ</sequence>
<evidence type="ECO:0000313" key="2">
    <source>
        <dbReference type="EMBL" id="MCI88569.1"/>
    </source>
</evidence>
<feature type="region of interest" description="Disordered" evidence="1">
    <location>
        <begin position="1"/>
        <end position="23"/>
    </location>
</feature>
<proteinExistence type="predicted"/>
<evidence type="ECO:0000256" key="1">
    <source>
        <dbReference type="SAM" id="MobiDB-lite"/>
    </source>
</evidence>
<dbReference type="AlphaFoldDB" id="A0A392VME7"/>
<comment type="caution">
    <text evidence="2">The sequence shown here is derived from an EMBL/GenBank/DDBJ whole genome shotgun (WGS) entry which is preliminary data.</text>
</comment>
<keyword evidence="3" id="KW-1185">Reference proteome</keyword>
<accession>A0A392VME7</accession>
<reference evidence="2 3" key="1">
    <citation type="journal article" date="2018" name="Front. Plant Sci.">
        <title>Red Clover (Trifolium pratense) and Zigzag Clover (T. medium) - A Picture of Genomic Similarities and Differences.</title>
        <authorList>
            <person name="Dluhosova J."/>
            <person name="Istvanek J."/>
            <person name="Nedelnik J."/>
            <person name="Repkova J."/>
        </authorList>
    </citation>
    <scope>NUCLEOTIDE SEQUENCE [LARGE SCALE GENOMIC DNA]</scope>
    <source>
        <strain evidence="3">cv. 10/8</strain>
        <tissue evidence="2">Leaf</tissue>
    </source>
</reference>